<keyword evidence="1" id="KW-1133">Transmembrane helix</keyword>
<dbReference type="OrthoDB" id="4303577at2"/>
<organism evidence="2 3">
    <name type="scientific">Arthrobacter psychrolactophilus</name>
    <dbReference type="NCBI Taxonomy" id="92442"/>
    <lineage>
        <taxon>Bacteria</taxon>
        <taxon>Bacillati</taxon>
        <taxon>Actinomycetota</taxon>
        <taxon>Actinomycetes</taxon>
        <taxon>Micrococcales</taxon>
        <taxon>Micrococcaceae</taxon>
        <taxon>Arthrobacter</taxon>
    </lineage>
</organism>
<evidence type="ECO:0000313" key="2">
    <source>
        <dbReference type="EMBL" id="PYI37370.1"/>
    </source>
</evidence>
<evidence type="ECO:0000256" key="1">
    <source>
        <dbReference type="SAM" id="Phobius"/>
    </source>
</evidence>
<feature type="transmembrane region" description="Helical" evidence="1">
    <location>
        <begin position="126"/>
        <end position="147"/>
    </location>
</feature>
<dbReference type="RefSeq" id="WP_110486518.1">
    <property type="nucleotide sequence ID" value="NZ_QJVC01000023.1"/>
</dbReference>
<keyword evidence="1" id="KW-0472">Membrane</keyword>
<reference evidence="2 3" key="1">
    <citation type="submission" date="2018-05" db="EMBL/GenBank/DDBJ databases">
        <title>Genetic diversity of glacier-inhabiting Cryobacterium bacteria in China and description of Cryobacterium mengkeensis sp. nov. and Arthrobacter glacialis sp. nov.</title>
        <authorList>
            <person name="Liu Q."/>
            <person name="Xin Y.-H."/>
        </authorList>
    </citation>
    <scope>NUCLEOTIDE SEQUENCE [LARGE SCALE GENOMIC DNA]</scope>
    <source>
        <strain evidence="2 3">B7</strain>
    </source>
</reference>
<keyword evidence="3" id="KW-1185">Reference proteome</keyword>
<dbReference type="Proteomes" id="UP000247980">
    <property type="component" value="Unassembled WGS sequence"/>
</dbReference>
<comment type="caution">
    <text evidence="2">The sequence shown here is derived from an EMBL/GenBank/DDBJ whole genome shotgun (WGS) entry which is preliminary data.</text>
</comment>
<dbReference type="EMBL" id="QJVC01000023">
    <property type="protein sequence ID" value="PYI37370.1"/>
    <property type="molecule type" value="Genomic_DNA"/>
</dbReference>
<dbReference type="AlphaFoldDB" id="A0A2V5J4S2"/>
<evidence type="ECO:0000313" key="3">
    <source>
        <dbReference type="Proteomes" id="UP000247980"/>
    </source>
</evidence>
<proteinExistence type="predicted"/>
<accession>A0A2V5J4S2</accession>
<feature type="transmembrane region" description="Helical" evidence="1">
    <location>
        <begin position="55"/>
        <end position="81"/>
    </location>
</feature>
<feature type="transmembrane region" description="Helical" evidence="1">
    <location>
        <begin position="180"/>
        <end position="199"/>
    </location>
</feature>
<feature type="transmembrane region" description="Helical" evidence="1">
    <location>
        <begin position="205"/>
        <end position="226"/>
    </location>
</feature>
<feature type="transmembrane region" description="Helical" evidence="1">
    <location>
        <begin position="93"/>
        <end position="114"/>
    </location>
</feature>
<gene>
    <name evidence="2" type="ORF">CVS30_15775</name>
</gene>
<feature type="transmembrane region" description="Helical" evidence="1">
    <location>
        <begin position="12"/>
        <end position="35"/>
    </location>
</feature>
<name>A0A2V5J4S2_9MICC</name>
<protein>
    <recommendedName>
        <fullName evidence="4">DUF1648 domain-containing protein</fullName>
    </recommendedName>
</protein>
<evidence type="ECO:0008006" key="4">
    <source>
        <dbReference type="Google" id="ProtNLM"/>
    </source>
</evidence>
<keyword evidence="1" id="KW-0812">Transmembrane</keyword>
<sequence length="323" mass="34052">MTEVQQRTSAPRCISAGIVGFLPLIAVALTWLQWQDKLPAELASHWSDTGAPDDFMATGTALGLGFALTGTPAAIALASAYIATLRPALFRGIVGFAGMISGMGAGTWLISAGLTLQAGSAEKAALGWWLAALIASFLFGAVPYFIAPKPKFTSGKHETRLPLGEQEAGAWSRTITSKMLLWLPVALLALTAVIYLPTIQDGSGTSWIGLGTMLACVIVVGLIAHVQVTVDWRGLRIVSTLGRIPLKRIKLHEIAAVEVTELRPSEWGGWGYRIMPGRSAVIMGAGPGLIITTTADKLFAVTVGDPDTAASLLLALRDRVSQP</sequence>